<reference evidence="1 2" key="1">
    <citation type="submission" date="2015-08" db="EMBL/GenBank/DDBJ databases">
        <authorList>
            <person name="Babu N.S."/>
            <person name="Beckwith C.J."/>
            <person name="Beseler K.G."/>
            <person name="Brison A."/>
            <person name="Carone J.V."/>
            <person name="Caskin T.P."/>
            <person name="Diamond M."/>
            <person name="Durham M.E."/>
            <person name="Foxe J.M."/>
            <person name="Go M."/>
            <person name="Henderson B.A."/>
            <person name="Jones I.B."/>
            <person name="McGettigan J.A."/>
            <person name="Micheletti S.J."/>
            <person name="Nasrallah M.E."/>
            <person name="Ortiz D."/>
            <person name="Piller C.R."/>
            <person name="Privatt S.R."/>
            <person name="Schneider S.L."/>
            <person name="Sharp S."/>
            <person name="Smith T.C."/>
            <person name="Stanton J.D."/>
            <person name="Ullery H.E."/>
            <person name="Wilson R.J."/>
            <person name="Serrano M.G."/>
            <person name="Buck G."/>
            <person name="Lee V."/>
            <person name="Wang Y."/>
            <person name="Carvalho R."/>
            <person name="Voegtly L."/>
            <person name="Shi R."/>
            <person name="Duckworth R."/>
            <person name="Johnson A."/>
            <person name="Loviza R."/>
            <person name="Walstead R."/>
            <person name="Shah Z."/>
            <person name="Kiflezghi M."/>
            <person name="Wade K."/>
            <person name="Ball S.L."/>
            <person name="Bradley K.W."/>
            <person name="Asai D.J."/>
            <person name="Bowman C.A."/>
            <person name="Russell D.A."/>
            <person name="Pope W.H."/>
            <person name="Jacobs-Sera D."/>
            <person name="Hendrix R.W."/>
            <person name="Hatfull G.F."/>
        </authorList>
    </citation>
    <scope>NUCLEOTIDE SEQUENCE [LARGE SCALE GENOMIC DNA]</scope>
    <source>
        <strain evidence="1 2">DSM 27648</strain>
    </source>
</reference>
<dbReference type="Gene3D" id="1.25.40.10">
    <property type="entry name" value="Tetratricopeptide repeat domain"/>
    <property type="match status" value="1"/>
</dbReference>
<protein>
    <submittedName>
        <fullName evidence="1">TPR domain protein, putative component of TonB system</fullName>
    </submittedName>
</protein>
<sequence length="280" mass="30808">MSLEVRLDNPLMVLDWLLAELSAGDSLAELWEKFHVNAVRDGREKEVADGYRHTVAGPRMRRLPPRQQAEVLMHAVDFTSGVLGDAEGATALLERVIELVPDHEDAFGRLERRLEKSMASRRLVELYARVAATPPKPPQVLATQALHRLVTIVPSDMVSDDGCRKLVTLVPVNAKLLDAIEAHCRATKRAALAAEVLEAALGIDVASDEAVKKSRRRRLIELYTGELAKPSPAIDHVERVLERDPHDSVALKAADRLMSQREVGSRAAAALQAARRARAS</sequence>
<proteinExistence type="predicted"/>
<dbReference type="EMBL" id="CP012333">
    <property type="protein sequence ID" value="AKU99956.1"/>
    <property type="molecule type" value="Genomic_DNA"/>
</dbReference>
<gene>
    <name evidence="1" type="ORF">AKJ09_06620</name>
</gene>
<evidence type="ECO:0000313" key="1">
    <source>
        <dbReference type="EMBL" id="AKU99956.1"/>
    </source>
</evidence>
<organism evidence="1 2">
    <name type="scientific">Labilithrix luteola</name>
    <dbReference type="NCBI Taxonomy" id="1391654"/>
    <lineage>
        <taxon>Bacteria</taxon>
        <taxon>Pseudomonadati</taxon>
        <taxon>Myxococcota</taxon>
        <taxon>Polyangia</taxon>
        <taxon>Polyangiales</taxon>
        <taxon>Labilitrichaceae</taxon>
        <taxon>Labilithrix</taxon>
    </lineage>
</organism>
<dbReference type="AlphaFoldDB" id="A0A0K1Q2T8"/>
<name>A0A0K1Q2T8_9BACT</name>
<dbReference type="Proteomes" id="UP000064967">
    <property type="component" value="Chromosome"/>
</dbReference>
<accession>A0A0K1Q2T8</accession>
<dbReference type="KEGG" id="llu:AKJ09_06620"/>
<keyword evidence="2" id="KW-1185">Reference proteome</keyword>
<dbReference type="InterPro" id="IPR011990">
    <property type="entry name" value="TPR-like_helical_dom_sf"/>
</dbReference>
<evidence type="ECO:0000313" key="2">
    <source>
        <dbReference type="Proteomes" id="UP000064967"/>
    </source>
</evidence>
<dbReference type="STRING" id="1391654.AKJ09_06620"/>